<evidence type="ECO:0000313" key="3">
    <source>
        <dbReference type="Proteomes" id="UP000054937"/>
    </source>
</evidence>
<keyword evidence="2" id="KW-0808">Transferase</keyword>
<dbReference type="InterPro" id="IPR000719">
    <property type="entry name" value="Prot_kinase_dom"/>
</dbReference>
<dbReference type="GO" id="GO:0005634">
    <property type="term" value="C:nucleus"/>
    <property type="evidence" value="ECO:0007669"/>
    <property type="project" value="TreeGrafter"/>
</dbReference>
<evidence type="ECO:0000313" key="2">
    <source>
        <dbReference type="EMBL" id="KRX05551.1"/>
    </source>
</evidence>
<dbReference type="Gene3D" id="1.10.510.10">
    <property type="entry name" value="Transferase(Phosphotransferase) domain 1"/>
    <property type="match status" value="2"/>
</dbReference>
<proteinExistence type="predicted"/>
<comment type="caution">
    <text evidence="2">The sequence shown here is derived from an EMBL/GenBank/DDBJ whole genome shotgun (WGS) entry which is preliminary data.</text>
</comment>
<name>A0A0V0QTD9_PSEPJ</name>
<keyword evidence="2" id="KW-0418">Kinase</keyword>
<evidence type="ECO:0000259" key="1">
    <source>
        <dbReference type="PROSITE" id="PS50011"/>
    </source>
</evidence>
<dbReference type="OrthoDB" id="4062651at2759"/>
<dbReference type="GO" id="GO:0005524">
    <property type="term" value="F:ATP binding"/>
    <property type="evidence" value="ECO:0007669"/>
    <property type="project" value="InterPro"/>
</dbReference>
<dbReference type="Proteomes" id="UP000054937">
    <property type="component" value="Unassembled WGS sequence"/>
</dbReference>
<dbReference type="AlphaFoldDB" id="A0A0V0QTD9"/>
<dbReference type="PANTHER" id="PTHR44167">
    <property type="entry name" value="OVARIAN-SPECIFIC SERINE/THREONINE-PROTEIN KINASE LOK-RELATED"/>
    <property type="match status" value="1"/>
</dbReference>
<dbReference type="GO" id="GO:0005737">
    <property type="term" value="C:cytoplasm"/>
    <property type="evidence" value="ECO:0007669"/>
    <property type="project" value="TreeGrafter"/>
</dbReference>
<gene>
    <name evidence="2" type="ORF">PPERSA_12729</name>
</gene>
<keyword evidence="3" id="KW-1185">Reference proteome</keyword>
<dbReference type="PROSITE" id="PS00108">
    <property type="entry name" value="PROTEIN_KINASE_ST"/>
    <property type="match status" value="1"/>
</dbReference>
<dbReference type="InterPro" id="IPR008271">
    <property type="entry name" value="Ser/Thr_kinase_AS"/>
</dbReference>
<dbReference type="GO" id="GO:0044773">
    <property type="term" value="P:mitotic DNA damage checkpoint signaling"/>
    <property type="evidence" value="ECO:0007669"/>
    <property type="project" value="TreeGrafter"/>
</dbReference>
<dbReference type="InterPro" id="IPR011009">
    <property type="entry name" value="Kinase-like_dom_sf"/>
</dbReference>
<feature type="domain" description="Protein kinase" evidence="1">
    <location>
        <begin position="121"/>
        <end position="455"/>
    </location>
</feature>
<accession>A0A0V0QTD9</accession>
<reference evidence="2 3" key="1">
    <citation type="journal article" date="2015" name="Sci. Rep.">
        <title>Genome of the facultative scuticociliatosis pathogen Pseudocohnilembus persalinus provides insight into its virulence through horizontal gene transfer.</title>
        <authorList>
            <person name="Xiong J."/>
            <person name="Wang G."/>
            <person name="Cheng J."/>
            <person name="Tian M."/>
            <person name="Pan X."/>
            <person name="Warren A."/>
            <person name="Jiang C."/>
            <person name="Yuan D."/>
            <person name="Miao W."/>
        </authorList>
    </citation>
    <scope>NUCLEOTIDE SEQUENCE [LARGE SCALE GENOMIC DNA]</scope>
    <source>
        <strain evidence="2">36N120E</strain>
    </source>
</reference>
<sequence>MSQHDENDINLCTNDCKKLRIENQYQFKLKSQNVLPHHTEIQTNQQYKSETWTSNQGCFVIMERASCDLFDFIAEVKQKGLKINLESFKLITLKLCRSIQYIHQLDISHNDIKQDNFFYYSNNNNDIKIGDFGYSSKSQITTTDEIKKIFDGKNENILSPEILEILKIYQENNETQSGIIREDNKFLIAKINSQQVLKLAKHNSSFPNVCTKYCEHLQNENYYQLEKFKKNKYILQHQFQLVQNEVYQDSNFKTQQGCYVIMELAKCDLFDEMYAQKDTDFEQLKKYVYQMCQGIKNLHENGISHNDIKIDNFFYFGEDDMVKLGDFGFASQGKVSEGSEIEKIFGGKNEFVLSPEVMSQLEKQKFQLLPQKISLDLRSGDIYNFGLVLFEIVYKVNSQFLFNGYNRRCFFAEEKFFTKNDIQAFFYPLIKQCIIPEPEFRINIQDLCEIITDEL</sequence>
<dbReference type="PROSITE" id="PS50011">
    <property type="entry name" value="PROTEIN_KINASE_DOM"/>
    <property type="match status" value="1"/>
</dbReference>
<dbReference type="SUPFAM" id="SSF56112">
    <property type="entry name" value="Protein kinase-like (PK-like)"/>
    <property type="match status" value="2"/>
</dbReference>
<dbReference type="GO" id="GO:0004674">
    <property type="term" value="F:protein serine/threonine kinase activity"/>
    <property type="evidence" value="ECO:0007669"/>
    <property type="project" value="TreeGrafter"/>
</dbReference>
<dbReference type="SMART" id="SM00220">
    <property type="entry name" value="S_TKc"/>
    <property type="match status" value="1"/>
</dbReference>
<dbReference type="InParanoid" id="A0A0V0QTD9"/>
<dbReference type="EMBL" id="LDAU01000106">
    <property type="protein sequence ID" value="KRX05551.1"/>
    <property type="molecule type" value="Genomic_DNA"/>
</dbReference>
<protein>
    <submittedName>
        <fullName evidence="2">Protein kinase-like domain</fullName>
    </submittedName>
</protein>
<dbReference type="PANTHER" id="PTHR44167:SF24">
    <property type="entry name" value="SERINE_THREONINE-PROTEIN KINASE CHK2"/>
    <property type="match status" value="1"/>
</dbReference>
<organism evidence="2 3">
    <name type="scientific">Pseudocohnilembus persalinus</name>
    <name type="common">Ciliate</name>
    <dbReference type="NCBI Taxonomy" id="266149"/>
    <lineage>
        <taxon>Eukaryota</taxon>
        <taxon>Sar</taxon>
        <taxon>Alveolata</taxon>
        <taxon>Ciliophora</taxon>
        <taxon>Intramacronucleata</taxon>
        <taxon>Oligohymenophorea</taxon>
        <taxon>Scuticociliatia</taxon>
        <taxon>Philasterida</taxon>
        <taxon>Pseudocohnilembidae</taxon>
        <taxon>Pseudocohnilembus</taxon>
    </lineage>
</organism>
<dbReference type="Pfam" id="PF00069">
    <property type="entry name" value="Pkinase"/>
    <property type="match status" value="2"/>
</dbReference>